<dbReference type="GO" id="GO:0005901">
    <property type="term" value="C:caveola"/>
    <property type="evidence" value="ECO:0007669"/>
    <property type="project" value="UniProtKB-SubCell"/>
</dbReference>
<dbReference type="Pfam" id="PF15237">
    <property type="entry name" value="PTRF_SDPR"/>
    <property type="match status" value="1"/>
</dbReference>
<feature type="region of interest" description="Disordered" evidence="6">
    <location>
        <begin position="128"/>
        <end position="159"/>
    </location>
</feature>
<reference evidence="8" key="1">
    <citation type="submission" date="2025-08" db="UniProtKB">
        <authorList>
            <consortium name="RefSeq"/>
        </authorList>
    </citation>
    <scope>IDENTIFICATION</scope>
</reference>
<dbReference type="GeneID" id="114453019"/>
<proteinExistence type="inferred from homology"/>
<dbReference type="PANTHER" id="PTHR15240">
    <property type="entry name" value="CAVIN"/>
    <property type="match status" value="1"/>
</dbReference>
<dbReference type="OrthoDB" id="8924144at2759"/>
<evidence type="ECO:0000256" key="6">
    <source>
        <dbReference type="SAM" id="MobiDB-lite"/>
    </source>
</evidence>
<feature type="region of interest" description="Disordered" evidence="6">
    <location>
        <begin position="249"/>
        <end position="311"/>
    </location>
</feature>
<feature type="compositionally biased region" description="Basic and acidic residues" evidence="6">
    <location>
        <begin position="146"/>
        <end position="155"/>
    </location>
</feature>
<dbReference type="CTD" id="494036"/>
<evidence type="ECO:0000256" key="3">
    <source>
        <dbReference type="ARBA" id="ARBA00008836"/>
    </source>
</evidence>
<protein>
    <submittedName>
        <fullName evidence="8">Caveolae-associated protein 4b</fullName>
    </submittedName>
</protein>
<evidence type="ECO:0000256" key="1">
    <source>
        <dbReference type="ARBA" id="ARBA00004345"/>
    </source>
</evidence>
<keyword evidence="5" id="KW-0472">Membrane</keyword>
<comment type="similarity">
    <text evidence="3">Belongs to the CAVIN family.</text>
</comment>
<dbReference type="InterPro" id="IPR026752">
    <property type="entry name" value="Cavin_fam"/>
</dbReference>
<keyword evidence="4" id="KW-0963">Cytoplasm</keyword>
<organism evidence="7 8">
    <name type="scientific">Parambassis ranga</name>
    <name type="common">Indian glassy fish</name>
    <dbReference type="NCBI Taxonomy" id="210632"/>
    <lineage>
        <taxon>Eukaryota</taxon>
        <taxon>Metazoa</taxon>
        <taxon>Chordata</taxon>
        <taxon>Craniata</taxon>
        <taxon>Vertebrata</taxon>
        <taxon>Euteleostomi</taxon>
        <taxon>Actinopterygii</taxon>
        <taxon>Neopterygii</taxon>
        <taxon>Teleostei</taxon>
        <taxon>Neoteleostei</taxon>
        <taxon>Acanthomorphata</taxon>
        <taxon>Ovalentaria</taxon>
        <taxon>Ambassidae</taxon>
        <taxon>Parambassis</taxon>
    </lineage>
</organism>
<evidence type="ECO:0000313" key="8">
    <source>
        <dbReference type="RefSeq" id="XP_028288431.1"/>
    </source>
</evidence>
<dbReference type="InParanoid" id="A0A6P7KLY6"/>
<evidence type="ECO:0000256" key="5">
    <source>
        <dbReference type="ARBA" id="ARBA00023136"/>
    </source>
</evidence>
<dbReference type="GO" id="GO:0005737">
    <property type="term" value="C:cytoplasm"/>
    <property type="evidence" value="ECO:0007669"/>
    <property type="project" value="UniProtKB-SubCell"/>
</dbReference>
<keyword evidence="7" id="KW-1185">Reference proteome</keyword>
<sequence>MTDKPGMPPGGGDDAGSIMALLERVSGLMDSVQATQQRMEERQLELESTVKTIQADVVKLTSEHANTSSTVERLLEKTRKVSRHVKDVRVRVENQNVRVKKVEATQGDLLAKNKFRVVIYQGDQEVKAVSPGNEPAEPSGGAGARAEVEPDKFELPPESDEEYMVVEEADSSSAGRMKKSGLTRIESFKATFSRENMSKTRENLGTKVNKLGERIVTAERREKIRQSGERLKQSGERLKETITKSVPAKLNLKKERTVAEGQEGAEGAAEGAVPVPPPKGHKASPQAARAADNEGKAEESEVPMYDMKQLS</sequence>
<dbReference type="AlphaFoldDB" id="A0A6P7KLY6"/>
<evidence type="ECO:0000256" key="4">
    <source>
        <dbReference type="ARBA" id="ARBA00022490"/>
    </source>
</evidence>
<gene>
    <name evidence="8" type="primary">cavin4b</name>
</gene>
<accession>A0A6P7KLY6</accession>
<dbReference type="GO" id="GO:0010468">
    <property type="term" value="P:regulation of gene expression"/>
    <property type="evidence" value="ECO:0007669"/>
    <property type="project" value="TreeGrafter"/>
</dbReference>
<evidence type="ECO:0000313" key="7">
    <source>
        <dbReference type="Proteomes" id="UP000515145"/>
    </source>
</evidence>
<feature type="compositionally biased region" description="Low complexity" evidence="6">
    <location>
        <begin position="259"/>
        <end position="273"/>
    </location>
</feature>
<evidence type="ECO:0000256" key="2">
    <source>
        <dbReference type="ARBA" id="ARBA00004496"/>
    </source>
</evidence>
<dbReference type="PANTHER" id="PTHR15240:SF6">
    <property type="entry name" value="MUSCLE-RELATED COILED-COIL PROTEIN"/>
    <property type="match status" value="1"/>
</dbReference>
<name>A0A6P7KLY6_9TELE</name>
<comment type="subcellular location">
    <subcellularLocation>
        <location evidence="2">Cytoplasm</location>
    </subcellularLocation>
    <subcellularLocation>
        <location evidence="1">Membrane</location>
        <location evidence="1">Caveola</location>
    </subcellularLocation>
</comment>
<feature type="region of interest" description="Disordered" evidence="6">
    <location>
        <begin position="223"/>
        <end position="242"/>
    </location>
</feature>
<dbReference type="Proteomes" id="UP000515145">
    <property type="component" value="Chromosome 20"/>
</dbReference>
<dbReference type="RefSeq" id="XP_028288431.1">
    <property type="nucleotide sequence ID" value="XM_028432630.1"/>
</dbReference>